<evidence type="ECO:0000313" key="7">
    <source>
        <dbReference type="EMBL" id="EGV66340.1"/>
    </source>
</evidence>
<dbReference type="SMART" id="SM00785">
    <property type="entry name" value="AARP2CN"/>
    <property type="match status" value="1"/>
</dbReference>
<dbReference type="GO" id="GO:0034511">
    <property type="term" value="F:U3 snoRNA binding"/>
    <property type="evidence" value="ECO:0007669"/>
    <property type="project" value="TreeGrafter"/>
</dbReference>
<dbReference type="InterPro" id="IPR007034">
    <property type="entry name" value="BMS1_TSR1_C"/>
</dbReference>
<feature type="region of interest" description="Disordered" evidence="5">
    <location>
        <begin position="1"/>
        <end position="54"/>
    </location>
</feature>
<dbReference type="Pfam" id="PF22298">
    <property type="entry name" value="Tsr1_G-like"/>
    <property type="match status" value="1"/>
</dbReference>
<reference evidence="7 8" key="1">
    <citation type="journal article" date="2011" name="Proc. Natl. Acad. Sci. U.S.A.">
        <title>Comparative genomics of xylose-fermenting fungi for enhanced biofuel production.</title>
        <authorList>
            <person name="Wohlbach D.J."/>
            <person name="Kuo A."/>
            <person name="Sato T.K."/>
            <person name="Potts K.M."/>
            <person name="Salamov A.A."/>
            <person name="LaButti K.M."/>
            <person name="Sun H."/>
            <person name="Clum A."/>
            <person name="Pangilinan J.L."/>
            <person name="Lindquist E.A."/>
            <person name="Lucas S."/>
            <person name="Lapidus A."/>
            <person name="Jin M."/>
            <person name="Gunawan C."/>
            <person name="Balan V."/>
            <person name="Dale B.E."/>
            <person name="Jeffries T.W."/>
            <person name="Zinkel R."/>
            <person name="Barry K.W."/>
            <person name="Grigoriev I.V."/>
            <person name="Gasch A.P."/>
        </authorList>
    </citation>
    <scope>NUCLEOTIDE SEQUENCE [LARGE SCALE GENOMIC DNA]</scope>
    <source>
        <strain evidence="8">ATCC 10573 / BCRC 21748 / CBS 615 / JCM 9827 / NBRC 10315 / NRRL Y-1498 / VKM Y-70</strain>
    </source>
</reference>
<gene>
    <name evidence="7" type="ORF">CANTEDRAFT_117079</name>
</gene>
<keyword evidence="3" id="KW-0539">Nucleus</keyword>
<evidence type="ECO:0000256" key="2">
    <source>
        <dbReference type="ARBA" id="ARBA00022517"/>
    </source>
</evidence>
<proteinExistence type="inferred from homology"/>
<dbReference type="GO" id="GO:0030688">
    <property type="term" value="C:preribosome, small subunit precursor"/>
    <property type="evidence" value="ECO:0007669"/>
    <property type="project" value="TreeGrafter"/>
</dbReference>
<dbReference type="GO" id="GO:0005730">
    <property type="term" value="C:nucleolus"/>
    <property type="evidence" value="ECO:0007669"/>
    <property type="project" value="UniProtKB-SubCell"/>
</dbReference>
<dbReference type="GO" id="GO:0000462">
    <property type="term" value="P:maturation of SSU-rRNA from tricistronic rRNA transcript (SSU-rRNA, 5.8S rRNA, LSU-rRNA)"/>
    <property type="evidence" value="ECO:0007669"/>
    <property type="project" value="TreeGrafter"/>
</dbReference>
<protein>
    <recommendedName>
        <fullName evidence="6">Bms1-type G domain-containing protein</fullName>
    </recommendedName>
</protein>
<sequence length="762" mass="86830">MVQGGHSHRATVKKDHKPFKAKHATKGHLKNITKGKVEKSSGSGKQIKSMSKIERKNQIKQLKENKILETKLTRKVFEGFQGAEKVVTIIPLTNDISAAQIASSLVNIVKDPNEIEYEFKLPSVTNIRVQRFRSNLKIIVPDSNDLLSILDAAKVSDFVLFGISATQEVETTYGEQILRAVTAQGIASVFGVVPNLVSAFPKKNLQNDIRQSLSSYFKHFFPTEEKLYALESESDCLTCIRTICQKFPKSVKWRDARGYMVTDNVYAEDGNLVVLEGTVRGVGFNCNNLIHIPGKGDFQIDHIEKVSREMGDYILPDENQESLEELNPEEVQMEDDWDGFEDEGNNLDYGVRMDGKEYFDDGSRDLQRRKFKVPQGTSEYQSKWLLDDVLEGVSDVESVDEDEFPGFEDNHLEDDDEMEADEDDMNGTTENGESEMFVDLSPEEEQRQLAEFRANAKEDQEFPDEIELHPNESAKDVLNKYRGLKSLANCDWDYDEYDDEAPKEWSRLLRISNYKSTKNKVHKEAIKNAQVTIGNKVKIYIKAPADIIQDCTTKPYIVYGLLEHEHKLAVVNFFYENWEDFEESIPSKETIIAQYGPRRQVIKPIFNQASNSPNNVHKLERFHHPGNASIATCIAPVLFYNAPTIFFRQAEDGSLQIIGQGTFLNCDHTRVVAERAILTGHPLKIHKNVVTVRYMFFNPEDINWFKAVPIYTTSGRTGFIRESLGTHGYLKASFEGKLSAQDVVAMNLYKRTWPEFSTQFNQ</sequence>
<evidence type="ECO:0000256" key="3">
    <source>
        <dbReference type="ARBA" id="ARBA00023242"/>
    </source>
</evidence>
<dbReference type="GeneID" id="18248547"/>
<dbReference type="Proteomes" id="UP000000707">
    <property type="component" value="Unassembled WGS sequence"/>
</dbReference>
<dbReference type="HOGENOM" id="CLU_009858_1_0_1"/>
<dbReference type="PROSITE" id="PS51714">
    <property type="entry name" value="G_BMS1"/>
    <property type="match status" value="1"/>
</dbReference>
<feature type="domain" description="Bms1-type G" evidence="6">
    <location>
        <begin position="83"/>
        <end position="249"/>
    </location>
</feature>
<feature type="compositionally biased region" description="Acidic residues" evidence="5">
    <location>
        <begin position="397"/>
        <end position="425"/>
    </location>
</feature>
<dbReference type="KEGG" id="cten:18248547"/>
<dbReference type="eggNOG" id="KOG1980">
    <property type="taxonomic scope" value="Eukaryota"/>
</dbReference>
<dbReference type="STRING" id="590646.G3AXC8"/>
<comment type="subcellular location">
    <subcellularLocation>
        <location evidence="1">Nucleus</location>
        <location evidence="1">Nucleolus</location>
    </subcellularLocation>
</comment>
<dbReference type="GO" id="GO:0005525">
    <property type="term" value="F:GTP binding"/>
    <property type="evidence" value="ECO:0007669"/>
    <property type="project" value="TreeGrafter"/>
</dbReference>
<dbReference type="SMART" id="SM01362">
    <property type="entry name" value="DUF663"/>
    <property type="match status" value="1"/>
</dbReference>
<comment type="similarity">
    <text evidence="4">Belongs to the TRAFAC class translation factor GTPase superfamily. Bms1-like GTPase family. TSR1 subfamily.</text>
</comment>
<evidence type="ECO:0000313" key="8">
    <source>
        <dbReference type="Proteomes" id="UP000000707"/>
    </source>
</evidence>
<dbReference type="InterPro" id="IPR012948">
    <property type="entry name" value="AARP2CN"/>
</dbReference>
<organism evidence="8">
    <name type="scientific">Candida tenuis (strain ATCC 10573 / BCRC 21748 / CBS 615 / JCM 9827 / NBRC 10315 / NRRL Y-1498 / VKM Y-70)</name>
    <name type="common">Yeast</name>
    <name type="synonym">Yamadazyma tenuis</name>
    <dbReference type="NCBI Taxonomy" id="590646"/>
    <lineage>
        <taxon>Eukaryota</taxon>
        <taxon>Fungi</taxon>
        <taxon>Dikarya</taxon>
        <taxon>Ascomycota</taxon>
        <taxon>Saccharomycotina</taxon>
        <taxon>Pichiomycetes</taxon>
        <taxon>Debaryomycetaceae</taxon>
        <taxon>Yamadazyma</taxon>
    </lineage>
</organism>
<keyword evidence="8" id="KW-1185">Reference proteome</keyword>
<feature type="region of interest" description="Disordered" evidence="5">
    <location>
        <begin position="397"/>
        <end position="433"/>
    </location>
</feature>
<keyword evidence="2" id="KW-0690">Ribosome biogenesis</keyword>
<accession>G3AXC8</accession>
<dbReference type="PANTHER" id="PTHR12858">
    <property type="entry name" value="RIBOSOME BIOGENESIS PROTEIN"/>
    <property type="match status" value="1"/>
</dbReference>
<evidence type="ECO:0000256" key="4">
    <source>
        <dbReference type="ARBA" id="ARBA00038288"/>
    </source>
</evidence>
<dbReference type="OrthoDB" id="119302at2759"/>
<dbReference type="GO" id="GO:0000479">
    <property type="term" value="P:endonucleolytic cleavage of tricistronic rRNA transcript (SSU-rRNA, 5.8S rRNA, LSU-rRNA)"/>
    <property type="evidence" value="ECO:0007669"/>
    <property type="project" value="TreeGrafter"/>
</dbReference>
<dbReference type="Pfam" id="PF08142">
    <property type="entry name" value="AARP2CN"/>
    <property type="match status" value="1"/>
</dbReference>
<dbReference type="AlphaFoldDB" id="G3AXC8"/>
<dbReference type="InterPro" id="IPR030387">
    <property type="entry name" value="G_Bms1/Tsr1_dom"/>
</dbReference>
<dbReference type="PANTHER" id="PTHR12858:SF1">
    <property type="entry name" value="PRE-RRNA-PROCESSING PROTEIN TSR1 HOMOLOG"/>
    <property type="match status" value="1"/>
</dbReference>
<name>G3AXC8_CANTC</name>
<dbReference type="EMBL" id="GL996510">
    <property type="protein sequence ID" value="EGV66340.1"/>
    <property type="molecule type" value="Genomic_DNA"/>
</dbReference>
<evidence type="ECO:0000259" key="6">
    <source>
        <dbReference type="PROSITE" id="PS51714"/>
    </source>
</evidence>
<dbReference type="GO" id="GO:0003924">
    <property type="term" value="F:GTPase activity"/>
    <property type="evidence" value="ECO:0007669"/>
    <property type="project" value="TreeGrafter"/>
</dbReference>
<dbReference type="Pfam" id="PF04950">
    <property type="entry name" value="RIBIOP_C"/>
    <property type="match status" value="1"/>
</dbReference>
<evidence type="ECO:0000256" key="1">
    <source>
        <dbReference type="ARBA" id="ARBA00004604"/>
    </source>
</evidence>
<evidence type="ECO:0000256" key="5">
    <source>
        <dbReference type="SAM" id="MobiDB-lite"/>
    </source>
</evidence>
<dbReference type="InterPro" id="IPR039761">
    <property type="entry name" value="Bms1/Tsr1"/>
</dbReference>
<feature type="compositionally biased region" description="Basic residues" evidence="5">
    <location>
        <begin position="1"/>
        <end position="33"/>
    </location>
</feature>